<name>A0A067R5Z1_ZOONE</name>
<gene>
    <name evidence="1" type="ORF">L798_06454</name>
</gene>
<protein>
    <submittedName>
        <fullName evidence="1">Uncharacterized protein</fullName>
    </submittedName>
</protein>
<evidence type="ECO:0000313" key="1">
    <source>
        <dbReference type="EMBL" id="KDR18774.1"/>
    </source>
</evidence>
<dbReference type="AlphaFoldDB" id="A0A067R5Z1"/>
<accession>A0A067R5Z1</accession>
<evidence type="ECO:0000313" key="2">
    <source>
        <dbReference type="Proteomes" id="UP000027135"/>
    </source>
</evidence>
<keyword evidence="2" id="KW-1185">Reference proteome</keyword>
<organism evidence="1 2">
    <name type="scientific">Zootermopsis nevadensis</name>
    <name type="common">Dampwood termite</name>
    <dbReference type="NCBI Taxonomy" id="136037"/>
    <lineage>
        <taxon>Eukaryota</taxon>
        <taxon>Metazoa</taxon>
        <taxon>Ecdysozoa</taxon>
        <taxon>Arthropoda</taxon>
        <taxon>Hexapoda</taxon>
        <taxon>Insecta</taxon>
        <taxon>Pterygota</taxon>
        <taxon>Neoptera</taxon>
        <taxon>Polyneoptera</taxon>
        <taxon>Dictyoptera</taxon>
        <taxon>Blattodea</taxon>
        <taxon>Blattoidea</taxon>
        <taxon>Termitoidae</taxon>
        <taxon>Termopsidae</taxon>
        <taxon>Zootermopsis</taxon>
    </lineage>
</organism>
<proteinExistence type="predicted"/>
<dbReference type="InParanoid" id="A0A067R5Z1"/>
<dbReference type="EMBL" id="KK852672">
    <property type="protein sequence ID" value="KDR18774.1"/>
    <property type="molecule type" value="Genomic_DNA"/>
</dbReference>
<reference evidence="1 2" key="1">
    <citation type="journal article" date="2014" name="Nat. Commun.">
        <title>Molecular traces of alternative social organization in a termite genome.</title>
        <authorList>
            <person name="Terrapon N."/>
            <person name="Li C."/>
            <person name="Robertson H.M."/>
            <person name="Ji L."/>
            <person name="Meng X."/>
            <person name="Booth W."/>
            <person name="Chen Z."/>
            <person name="Childers C.P."/>
            <person name="Glastad K.M."/>
            <person name="Gokhale K."/>
            <person name="Gowin J."/>
            <person name="Gronenberg W."/>
            <person name="Hermansen R.A."/>
            <person name="Hu H."/>
            <person name="Hunt B.G."/>
            <person name="Huylmans A.K."/>
            <person name="Khalil S.M."/>
            <person name="Mitchell R.D."/>
            <person name="Munoz-Torres M.C."/>
            <person name="Mustard J.A."/>
            <person name="Pan H."/>
            <person name="Reese J.T."/>
            <person name="Scharf M.E."/>
            <person name="Sun F."/>
            <person name="Vogel H."/>
            <person name="Xiao J."/>
            <person name="Yang W."/>
            <person name="Yang Z."/>
            <person name="Yang Z."/>
            <person name="Zhou J."/>
            <person name="Zhu J."/>
            <person name="Brent C.S."/>
            <person name="Elsik C.G."/>
            <person name="Goodisman M.A."/>
            <person name="Liberles D.A."/>
            <person name="Roe R.M."/>
            <person name="Vargo E.L."/>
            <person name="Vilcinskas A."/>
            <person name="Wang J."/>
            <person name="Bornberg-Bauer E."/>
            <person name="Korb J."/>
            <person name="Zhang G."/>
            <person name="Liebig J."/>
        </authorList>
    </citation>
    <scope>NUCLEOTIDE SEQUENCE [LARGE SCALE GENOMIC DNA]</scope>
    <source>
        <tissue evidence="1">Whole organism</tissue>
    </source>
</reference>
<dbReference type="Proteomes" id="UP000027135">
    <property type="component" value="Unassembled WGS sequence"/>
</dbReference>
<sequence>MISLPATNEKSFCHVVAAFGQEIRVGRDATSVAVITDGVARGLTGVGFKEPRATARADPTWRVVRMMRRISPSATRTALRVGLLRAPLGHAPTWRTLGASHLSMTVAQSGTTPHFLDRKDNGNITKQ</sequence>